<reference evidence="2 3" key="1">
    <citation type="submission" date="2015-07" db="EMBL/GenBank/DDBJ databases">
        <title>Comparative genomics of the Sigatoka disease complex on banana suggests a link between parallel evolutionary changes in Pseudocercospora fijiensis and Pseudocercospora eumusae and increased virulence on the banana host.</title>
        <authorList>
            <person name="Chang T.-C."/>
            <person name="Salvucci A."/>
            <person name="Crous P.W."/>
            <person name="Stergiopoulos I."/>
        </authorList>
    </citation>
    <scope>NUCLEOTIDE SEQUENCE [LARGE SCALE GENOMIC DNA]</scope>
    <source>
        <strain evidence="2 3">CBS 114824</strain>
    </source>
</reference>
<dbReference type="InterPro" id="IPR001810">
    <property type="entry name" value="F-box_dom"/>
</dbReference>
<name>A0A139GY12_9PEZI</name>
<accession>A0A139GY12</accession>
<keyword evidence="3" id="KW-1185">Reference proteome</keyword>
<organism evidence="2 3">
    <name type="scientific">Pseudocercospora eumusae</name>
    <dbReference type="NCBI Taxonomy" id="321146"/>
    <lineage>
        <taxon>Eukaryota</taxon>
        <taxon>Fungi</taxon>
        <taxon>Dikarya</taxon>
        <taxon>Ascomycota</taxon>
        <taxon>Pezizomycotina</taxon>
        <taxon>Dothideomycetes</taxon>
        <taxon>Dothideomycetidae</taxon>
        <taxon>Mycosphaerellales</taxon>
        <taxon>Mycosphaerellaceae</taxon>
        <taxon>Pseudocercospora</taxon>
    </lineage>
</organism>
<dbReference type="PROSITE" id="PS50181">
    <property type="entry name" value="FBOX"/>
    <property type="match status" value="1"/>
</dbReference>
<dbReference type="EMBL" id="LFZN01000234">
    <property type="protein sequence ID" value="KXS95083.1"/>
    <property type="molecule type" value="Genomic_DNA"/>
</dbReference>
<sequence length="362" mass="40620">MESYKLDTLPTELFDMVVGGLPPTDLPALRLVSRDSEWRVRRTYGEKCFKHLEVLLNSERSLKKALEVSQHPVFGGNVQKLTIHMDELATSKHVARKQKQEQLQEDVLQGSTKQDDIHVAQRNLLFEILTKNAKTLTTIRLKSASPPVQKMDWSNKKSKAYRRAASQALHPPKANDRRAFAIVVGAMADALKHDPGSYNISSFSVDKCDGGWSFPVHGISTDIAVDTVKSWLEIQAHFKSLEVSMDFSLGHPLTDVDLSATFRAFGTNMPQLEVLTVNVAPSTLHIMSNYPMLLMLTGARLPKIRELRRGLGLFLQRHKGTIEKVVVEGCCFGGCRCNDGGVKWVDRKEKMKKRYPKVEVVA</sequence>
<proteinExistence type="predicted"/>
<evidence type="ECO:0000313" key="2">
    <source>
        <dbReference type="EMBL" id="KXS95083.1"/>
    </source>
</evidence>
<comment type="caution">
    <text evidence="2">The sequence shown here is derived from an EMBL/GenBank/DDBJ whole genome shotgun (WGS) entry which is preliminary data.</text>
</comment>
<protein>
    <recommendedName>
        <fullName evidence="1">F-box domain-containing protein</fullName>
    </recommendedName>
</protein>
<evidence type="ECO:0000313" key="3">
    <source>
        <dbReference type="Proteomes" id="UP000070133"/>
    </source>
</evidence>
<dbReference type="Proteomes" id="UP000070133">
    <property type="component" value="Unassembled WGS sequence"/>
</dbReference>
<evidence type="ECO:0000259" key="1">
    <source>
        <dbReference type="PROSITE" id="PS50181"/>
    </source>
</evidence>
<dbReference type="OrthoDB" id="3648931at2759"/>
<gene>
    <name evidence="2" type="ORF">AC578_9587</name>
</gene>
<feature type="domain" description="F-box" evidence="1">
    <location>
        <begin position="3"/>
        <end position="52"/>
    </location>
</feature>
<dbReference type="AlphaFoldDB" id="A0A139GY12"/>